<comment type="caution">
    <text evidence="2">The sequence shown here is derived from an EMBL/GenBank/DDBJ whole genome shotgun (WGS) entry which is preliminary data.</text>
</comment>
<reference evidence="2 3" key="1">
    <citation type="submission" date="2018-02" db="EMBL/GenBank/DDBJ databases">
        <title>Fusarium culmorum secondary metabolites in fungal-bacterial-plant interactions.</title>
        <authorList>
            <person name="Schmidt R."/>
        </authorList>
    </citation>
    <scope>NUCLEOTIDE SEQUENCE [LARGE SCALE GENOMIC DNA]</scope>
    <source>
        <strain evidence="2 3">PV</strain>
    </source>
</reference>
<proteinExistence type="predicted"/>
<keyword evidence="1" id="KW-0732">Signal</keyword>
<dbReference type="OrthoDB" id="4971864at2759"/>
<name>A0A2T4GT68_FUSCU</name>
<evidence type="ECO:0000313" key="3">
    <source>
        <dbReference type="Proteomes" id="UP000241587"/>
    </source>
</evidence>
<feature type="chain" id="PRO_5015656033" evidence="1">
    <location>
        <begin position="18"/>
        <end position="165"/>
    </location>
</feature>
<dbReference type="EMBL" id="PVEM01000006">
    <property type="protein sequence ID" value="PTD06758.1"/>
    <property type="molecule type" value="Genomic_DNA"/>
</dbReference>
<sequence>MLAKAVLLSTFACSAIAAPYEVTNPEDLKNNWYSNDYSATRGVNEKIHWKFTLEGHNAVPDPGDFSVACHGVQNGAPCGKTCAQKTPFTPCKDQSYEARQYFDGPKTTIEVRRTTMPDFGKKVITSANVNITAQTEVGTVTYGLLFGEFQKQFISTLKEPPSSQT</sequence>
<dbReference type="Proteomes" id="UP000241587">
    <property type="component" value="Unassembled WGS sequence"/>
</dbReference>
<organism evidence="2 3">
    <name type="scientific">Fusarium culmorum</name>
    <dbReference type="NCBI Taxonomy" id="5516"/>
    <lineage>
        <taxon>Eukaryota</taxon>
        <taxon>Fungi</taxon>
        <taxon>Dikarya</taxon>
        <taxon>Ascomycota</taxon>
        <taxon>Pezizomycotina</taxon>
        <taxon>Sordariomycetes</taxon>
        <taxon>Hypocreomycetidae</taxon>
        <taxon>Hypocreales</taxon>
        <taxon>Nectriaceae</taxon>
        <taxon>Fusarium</taxon>
    </lineage>
</organism>
<evidence type="ECO:0000313" key="2">
    <source>
        <dbReference type="EMBL" id="PTD06758.1"/>
    </source>
</evidence>
<feature type="signal peptide" evidence="1">
    <location>
        <begin position="1"/>
        <end position="17"/>
    </location>
</feature>
<protein>
    <submittedName>
        <fullName evidence="2">Uncharacterized protein</fullName>
    </submittedName>
</protein>
<gene>
    <name evidence="2" type="ORF">FCULG_00007256</name>
</gene>
<accession>A0A2T4GT68</accession>
<evidence type="ECO:0000256" key="1">
    <source>
        <dbReference type="SAM" id="SignalP"/>
    </source>
</evidence>
<dbReference type="OMA" id="NDWHSND"/>
<dbReference type="AlphaFoldDB" id="A0A2T4GT68"/>
<keyword evidence="3" id="KW-1185">Reference proteome</keyword>